<keyword evidence="3" id="KW-1185">Reference proteome</keyword>
<organism evidence="2 3">
    <name type="scientific">Planktothrix tepida PCC 9214</name>
    <dbReference type="NCBI Taxonomy" id="671072"/>
    <lineage>
        <taxon>Bacteria</taxon>
        <taxon>Bacillati</taxon>
        <taxon>Cyanobacteriota</taxon>
        <taxon>Cyanophyceae</taxon>
        <taxon>Oscillatoriophycideae</taxon>
        <taxon>Oscillatoriales</taxon>
        <taxon>Microcoleaceae</taxon>
        <taxon>Planktothrix</taxon>
    </lineage>
</organism>
<sequence>MARVSVIIPTYNCDRFLPEAIDSVLMQTYQDYEIIVIDDGSTDETRQVLESYQNKIRYFYQQNQGSAVARNLGIKQAKGELIAFLDADDFWIVPEKLAEQVNCFEQQPSLGSVHTGWQIVDAGGDKIIDVEPWREIPDLNLESWLMYKPVKTSGMIIRQNWLQQAGGFDGELRQSHDVDLVLRLALIGCEAAWWRRVAVGYRRYGGNTTRNTQTQAECLLNVLNKFFAHGDLPEPIQKIESQVHYHTLVWIAWYQYEQGFYDEMARFLNRSLEYSPYYKMETISDWVEQFKKFSIQNGLNFDICLLMDLPDWQQLMFRIMEN</sequence>
<evidence type="ECO:0000313" key="3">
    <source>
        <dbReference type="Proteomes" id="UP000184315"/>
    </source>
</evidence>
<proteinExistence type="predicted"/>
<feature type="domain" description="Glycosyltransferase 2-like" evidence="1">
    <location>
        <begin position="5"/>
        <end position="109"/>
    </location>
</feature>
<name>A0A1J1LFS4_9CYAN</name>
<dbReference type="STRING" id="671072.PL9214291038"/>
<dbReference type="PANTHER" id="PTHR43685">
    <property type="entry name" value="GLYCOSYLTRANSFERASE"/>
    <property type="match status" value="1"/>
</dbReference>
<reference evidence="3" key="1">
    <citation type="submission" date="2015-10" db="EMBL/GenBank/DDBJ databases">
        <authorList>
            <person name="Regsiter A."/>
            <person name="william w."/>
        </authorList>
    </citation>
    <scope>NUCLEOTIDE SEQUENCE [LARGE SCALE GENOMIC DNA]</scope>
</reference>
<keyword evidence="2" id="KW-0808">Transferase</keyword>
<accession>A0A1J1LFS4</accession>
<dbReference type="OrthoDB" id="440227at2"/>
<dbReference type="InterPro" id="IPR001173">
    <property type="entry name" value="Glyco_trans_2-like"/>
</dbReference>
<dbReference type="Proteomes" id="UP000184315">
    <property type="component" value="Unassembled WGS sequence"/>
</dbReference>
<dbReference type="InterPro" id="IPR050834">
    <property type="entry name" value="Glycosyltransf_2"/>
</dbReference>
<dbReference type="AlphaFoldDB" id="A0A1J1LFS4"/>
<gene>
    <name evidence="2" type="ORF">PL9214291038</name>
</gene>
<dbReference type="GO" id="GO:0016740">
    <property type="term" value="F:transferase activity"/>
    <property type="evidence" value="ECO:0007669"/>
    <property type="project" value="UniProtKB-KW"/>
</dbReference>
<dbReference type="Gene3D" id="3.90.550.10">
    <property type="entry name" value="Spore Coat Polysaccharide Biosynthesis Protein SpsA, Chain A"/>
    <property type="match status" value="1"/>
</dbReference>
<dbReference type="RefSeq" id="WP_072718298.1">
    <property type="nucleotide sequence ID" value="NZ_LN889782.1"/>
</dbReference>
<dbReference type="EMBL" id="CZDF01000132">
    <property type="protein sequence ID" value="CUR31447.1"/>
    <property type="molecule type" value="Genomic_DNA"/>
</dbReference>
<evidence type="ECO:0000259" key="1">
    <source>
        <dbReference type="Pfam" id="PF00535"/>
    </source>
</evidence>
<dbReference type="Pfam" id="PF00535">
    <property type="entry name" value="Glycos_transf_2"/>
    <property type="match status" value="1"/>
</dbReference>
<protein>
    <submittedName>
        <fullName evidence="2">Glycosyl transferase family protein</fullName>
    </submittedName>
</protein>
<dbReference type="InterPro" id="IPR029044">
    <property type="entry name" value="Nucleotide-diphossugar_trans"/>
</dbReference>
<dbReference type="PANTHER" id="PTHR43685:SF11">
    <property type="entry name" value="GLYCOSYLTRANSFERASE TAGX-RELATED"/>
    <property type="match status" value="1"/>
</dbReference>
<dbReference type="SUPFAM" id="SSF53448">
    <property type="entry name" value="Nucleotide-diphospho-sugar transferases"/>
    <property type="match status" value="1"/>
</dbReference>
<evidence type="ECO:0000313" key="2">
    <source>
        <dbReference type="EMBL" id="CUR31447.1"/>
    </source>
</evidence>